<dbReference type="RefSeq" id="WP_304447757.1">
    <property type="nucleotide sequence ID" value="NZ_JARRAH010000001.1"/>
</dbReference>
<protein>
    <recommendedName>
        <fullName evidence="4">AI-2E family transporter</fullName>
    </recommendedName>
</protein>
<gene>
    <name evidence="2" type="ORF">ACFQHK_06025</name>
</gene>
<dbReference type="EMBL" id="JBHSXM010000001">
    <property type="protein sequence ID" value="MFC6836063.1"/>
    <property type="molecule type" value="Genomic_DNA"/>
</dbReference>
<feature type="transmembrane region" description="Helical" evidence="1">
    <location>
        <begin position="12"/>
        <end position="40"/>
    </location>
</feature>
<evidence type="ECO:0000256" key="1">
    <source>
        <dbReference type="SAM" id="Phobius"/>
    </source>
</evidence>
<evidence type="ECO:0000313" key="3">
    <source>
        <dbReference type="Proteomes" id="UP001596406"/>
    </source>
</evidence>
<name>A0ABD5U6R4_9EURY</name>
<accession>A0ABD5U6R4</accession>
<evidence type="ECO:0000313" key="2">
    <source>
        <dbReference type="EMBL" id="MFC6836063.1"/>
    </source>
</evidence>
<dbReference type="AlphaFoldDB" id="A0ABD5U6R4"/>
<evidence type="ECO:0008006" key="4">
    <source>
        <dbReference type="Google" id="ProtNLM"/>
    </source>
</evidence>
<organism evidence="2 3">
    <name type="scientific">Halomarina ordinaria</name>
    <dbReference type="NCBI Taxonomy" id="3033939"/>
    <lineage>
        <taxon>Archaea</taxon>
        <taxon>Methanobacteriati</taxon>
        <taxon>Methanobacteriota</taxon>
        <taxon>Stenosarchaea group</taxon>
        <taxon>Halobacteria</taxon>
        <taxon>Halobacteriales</taxon>
        <taxon>Natronomonadaceae</taxon>
        <taxon>Halomarina</taxon>
    </lineage>
</organism>
<reference evidence="2 3" key="1">
    <citation type="journal article" date="2019" name="Int. J. Syst. Evol. Microbiol.">
        <title>The Global Catalogue of Microorganisms (GCM) 10K type strain sequencing project: providing services to taxonomists for standard genome sequencing and annotation.</title>
        <authorList>
            <consortium name="The Broad Institute Genomics Platform"/>
            <consortium name="The Broad Institute Genome Sequencing Center for Infectious Disease"/>
            <person name="Wu L."/>
            <person name="Ma J."/>
        </authorList>
    </citation>
    <scope>NUCLEOTIDE SEQUENCE [LARGE SCALE GENOMIC DNA]</scope>
    <source>
        <strain evidence="2 3">PSRA2</strain>
    </source>
</reference>
<dbReference type="Proteomes" id="UP001596406">
    <property type="component" value="Unassembled WGS sequence"/>
</dbReference>
<sequence length="57" mass="6144">MGTLRSLLTRSVVVLAYVLGTMVFGWVGVFLGPVLLAPFVQFSRGRRPKFTSGTLSG</sequence>
<keyword evidence="1" id="KW-0812">Transmembrane</keyword>
<keyword evidence="1" id="KW-1133">Transmembrane helix</keyword>
<keyword evidence="3" id="KW-1185">Reference proteome</keyword>
<proteinExistence type="predicted"/>
<keyword evidence="1" id="KW-0472">Membrane</keyword>
<comment type="caution">
    <text evidence="2">The sequence shown here is derived from an EMBL/GenBank/DDBJ whole genome shotgun (WGS) entry which is preliminary data.</text>
</comment>